<proteinExistence type="predicted"/>
<feature type="compositionally biased region" description="Polar residues" evidence="1">
    <location>
        <begin position="16"/>
        <end position="31"/>
    </location>
</feature>
<feature type="compositionally biased region" description="Low complexity" evidence="1">
    <location>
        <begin position="1"/>
        <end position="12"/>
    </location>
</feature>
<evidence type="ECO:0000256" key="1">
    <source>
        <dbReference type="SAM" id="MobiDB-lite"/>
    </source>
</evidence>
<sequence length="327" mass="36953">MSSNLLTMSSNLPVHRSTTLTGESPMKTPTQAPAQSFAETEFDTETAMAVKSLIKQTAEDSFAIKTEIPTETDVIQINSEDDYVSTTDTTAPMMTAKTTSSLTLLSKNLSYSQYNIDLNKGEEYREKAALVKTMSMRDIPQIEREEEDDSKMVPPQIKILTTCHHPRNDVIREKIREVENEKKPTHDLENNLHGLLQEKKVMILIVESIVMVNTRQTNDRENFTVIATTDENTLRIEWASTLKRDQLRKEELEGQQPPTADSGQMMDGHNKPKWLANNKSHSESSENTKFPIVDLVDNALQELLKSIGSAWGCRRQLICLVKSQIVD</sequence>
<protein>
    <submittedName>
        <fullName evidence="3">Uncharacterized protein</fullName>
    </submittedName>
</protein>
<reference evidence="3" key="1">
    <citation type="submission" date="2022-11" db="UniProtKB">
        <authorList>
            <consortium name="WormBaseParasite"/>
        </authorList>
    </citation>
    <scope>IDENTIFICATION</scope>
</reference>
<keyword evidence="2" id="KW-1185">Reference proteome</keyword>
<organism evidence="2 3">
    <name type="scientific">Romanomermis culicivorax</name>
    <name type="common">Nematode worm</name>
    <dbReference type="NCBI Taxonomy" id="13658"/>
    <lineage>
        <taxon>Eukaryota</taxon>
        <taxon>Metazoa</taxon>
        <taxon>Ecdysozoa</taxon>
        <taxon>Nematoda</taxon>
        <taxon>Enoplea</taxon>
        <taxon>Dorylaimia</taxon>
        <taxon>Mermithida</taxon>
        <taxon>Mermithoidea</taxon>
        <taxon>Mermithidae</taxon>
        <taxon>Romanomermis</taxon>
    </lineage>
</organism>
<name>A0A915L8N6_ROMCU</name>
<accession>A0A915L8N6</accession>
<evidence type="ECO:0000313" key="3">
    <source>
        <dbReference type="WBParaSite" id="nRc.2.0.1.t47480-RA"/>
    </source>
</evidence>
<feature type="region of interest" description="Disordered" evidence="1">
    <location>
        <begin position="247"/>
        <end position="286"/>
    </location>
</feature>
<dbReference type="WBParaSite" id="nRc.2.0.1.t47480-RA">
    <property type="protein sequence ID" value="nRc.2.0.1.t47480-RA"/>
    <property type="gene ID" value="nRc.2.0.1.g47480"/>
</dbReference>
<evidence type="ECO:0000313" key="2">
    <source>
        <dbReference type="Proteomes" id="UP000887565"/>
    </source>
</evidence>
<feature type="region of interest" description="Disordered" evidence="1">
    <location>
        <begin position="1"/>
        <end position="31"/>
    </location>
</feature>
<dbReference type="AlphaFoldDB" id="A0A915L8N6"/>
<dbReference type="Proteomes" id="UP000887565">
    <property type="component" value="Unplaced"/>
</dbReference>